<proteinExistence type="predicted"/>
<reference evidence="2" key="1">
    <citation type="submission" date="2021-01" db="EMBL/GenBank/DDBJ databases">
        <title>Complete Genome Sequence of Thermus thermophilus Strain HB5018, Isolated from Mine Onsen Hot Spring.</title>
        <authorList>
            <person name="Miyazaki K."/>
            <person name="Moriya T."/>
            <person name="Nemoto N."/>
            <person name="Oshima T."/>
            <person name="Yura K."/>
            <person name="Bessho Y."/>
        </authorList>
    </citation>
    <scope>NUCLEOTIDE SEQUENCE [LARGE SCALE GENOMIC DNA]</scope>
    <source>
        <strain evidence="2">HB5018</strain>
    </source>
</reference>
<sequence length="111" mass="12863">MNAWQALRPHLPALVAKLRALKPPRLRVVVEGEVAYWGLLLPPEEELRAHARAWGGVSSWEEWLLERLGFLEEAFPQAVEVELWGVWAGNPPRLERLARVWDRARREVRNA</sequence>
<dbReference type="RefSeq" id="WP_201351232.1">
    <property type="nucleotide sequence ID" value="NZ_AP024270.1"/>
</dbReference>
<evidence type="ECO:0000313" key="2">
    <source>
        <dbReference type="Proteomes" id="UP000596099"/>
    </source>
</evidence>
<dbReference type="AlphaFoldDB" id="A0A7R7TD20"/>
<dbReference type="EMBL" id="AP024270">
    <property type="protein sequence ID" value="BCP65713.1"/>
    <property type="molecule type" value="Genomic_DNA"/>
</dbReference>
<protein>
    <submittedName>
        <fullName evidence="1">Uncharacterized protein</fullName>
    </submittedName>
</protein>
<dbReference type="Proteomes" id="UP000596099">
    <property type="component" value="Chromosome"/>
</dbReference>
<name>A0A7R7TD20_THETH</name>
<accession>A0A7R7TD20</accession>
<gene>
    <name evidence="1" type="ORF">TthHB5018_06470</name>
</gene>
<organism evidence="1 2">
    <name type="scientific">Thermus thermophilus</name>
    <dbReference type="NCBI Taxonomy" id="274"/>
    <lineage>
        <taxon>Bacteria</taxon>
        <taxon>Thermotogati</taxon>
        <taxon>Deinococcota</taxon>
        <taxon>Deinococci</taxon>
        <taxon>Thermales</taxon>
        <taxon>Thermaceae</taxon>
        <taxon>Thermus</taxon>
    </lineage>
</organism>
<evidence type="ECO:0000313" key="1">
    <source>
        <dbReference type="EMBL" id="BCP65713.1"/>
    </source>
</evidence>